<evidence type="ECO:0000313" key="3">
    <source>
        <dbReference type="Proteomes" id="UP000236497"/>
    </source>
</evidence>
<dbReference type="Proteomes" id="UP000236497">
    <property type="component" value="Unassembled WGS sequence"/>
</dbReference>
<evidence type="ECO:0000256" key="1">
    <source>
        <dbReference type="SAM" id="Phobius"/>
    </source>
</evidence>
<protein>
    <submittedName>
        <fullName evidence="2">Putative membrane protein</fullName>
    </submittedName>
</protein>
<reference evidence="2 3" key="1">
    <citation type="submission" date="2015-06" db="EMBL/GenBank/DDBJ databases">
        <authorList>
            <person name="Wibberg Daniel"/>
        </authorList>
    </citation>
    <scope>NUCLEOTIDE SEQUENCE [LARGE SCALE GENOMIC DNA]</scope>
    <source>
        <strain evidence="2 3">T3/55T</strain>
    </source>
</reference>
<keyword evidence="1" id="KW-1133">Transmembrane helix</keyword>
<organism evidence="2 3">
    <name type="scientific">Herbinix hemicellulosilytica</name>
    <dbReference type="NCBI Taxonomy" id="1564487"/>
    <lineage>
        <taxon>Bacteria</taxon>
        <taxon>Bacillati</taxon>
        <taxon>Bacillota</taxon>
        <taxon>Clostridia</taxon>
        <taxon>Lachnospirales</taxon>
        <taxon>Lachnospiraceae</taxon>
        <taxon>Herbinix</taxon>
    </lineage>
</organism>
<dbReference type="EMBL" id="CVTD020000017">
    <property type="protein sequence ID" value="CRZ34968.1"/>
    <property type="molecule type" value="Genomic_DNA"/>
</dbReference>
<keyword evidence="1" id="KW-0472">Membrane</keyword>
<sequence>MRVFITVMSILIPVTMIILGHYFRIRMPKKINFYFGYRTNMSTYVQCGYLILTLIPKEIALRKTFDKNGNRKK</sequence>
<accession>A0A0H5SX92</accession>
<dbReference type="AlphaFoldDB" id="A0A0H5SX92"/>
<feature type="transmembrane region" description="Helical" evidence="1">
    <location>
        <begin position="6"/>
        <end position="23"/>
    </location>
</feature>
<evidence type="ECO:0000313" key="2">
    <source>
        <dbReference type="EMBL" id="CRZ34968.1"/>
    </source>
</evidence>
<keyword evidence="1" id="KW-0812">Transmembrane</keyword>
<keyword evidence="3" id="KW-1185">Reference proteome</keyword>
<proteinExistence type="predicted"/>
<dbReference type="RefSeq" id="WP_103203065.1">
    <property type="nucleotide sequence ID" value="NZ_CVTD020000017.1"/>
</dbReference>
<gene>
    <name evidence="2" type="ORF">HHT355_1768</name>
</gene>
<dbReference type="OrthoDB" id="3173919at2"/>
<name>A0A0H5SX92_HERHM</name>